<dbReference type="Proteomes" id="UP001249851">
    <property type="component" value="Unassembled WGS sequence"/>
</dbReference>
<keyword evidence="2" id="KW-1185">Reference proteome</keyword>
<accession>A0AAD9Q1A2</accession>
<reference evidence="1" key="2">
    <citation type="journal article" date="2023" name="Science">
        <title>Genomic signatures of disease resistance in endangered staghorn corals.</title>
        <authorList>
            <person name="Vollmer S.V."/>
            <person name="Selwyn J.D."/>
            <person name="Despard B.A."/>
            <person name="Roesel C.L."/>
        </authorList>
    </citation>
    <scope>NUCLEOTIDE SEQUENCE</scope>
    <source>
        <strain evidence="1">K2</strain>
    </source>
</reference>
<sequence length="246" mass="27863">MCSTSHTVTQIEPLRNTLGIIKALYNFLEASPKRHSLLSVTEVQGEDPPETDSMVMPAVYGQIERVLKALLTLSSGKDPKNYSERRALLTAICDWEFIFGLCLLKVILSNTSSLCRYLQVKIVDVISARRNTNVAIQTLRQRRNEESFNSFELREARAPRQTPSRRLQVGNTVLFELELTFSGNDHEILCALGNICNSETPDKESFSRTAKFYNTGSRAEDAREFSLRARIRLHGCFRNASDNARE</sequence>
<comment type="caution">
    <text evidence="1">The sequence shown here is derived from an EMBL/GenBank/DDBJ whole genome shotgun (WGS) entry which is preliminary data.</text>
</comment>
<dbReference type="EMBL" id="JARQWQ010000083">
    <property type="protein sequence ID" value="KAK2552821.1"/>
    <property type="molecule type" value="Genomic_DNA"/>
</dbReference>
<evidence type="ECO:0000313" key="2">
    <source>
        <dbReference type="Proteomes" id="UP001249851"/>
    </source>
</evidence>
<gene>
    <name evidence="1" type="ORF">P5673_025989</name>
</gene>
<evidence type="ECO:0000313" key="1">
    <source>
        <dbReference type="EMBL" id="KAK2552821.1"/>
    </source>
</evidence>
<name>A0AAD9Q1A2_ACRCE</name>
<protein>
    <submittedName>
        <fullName evidence="1">Uncharacterized protein</fullName>
    </submittedName>
</protein>
<dbReference type="AlphaFoldDB" id="A0AAD9Q1A2"/>
<organism evidence="1 2">
    <name type="scientific">Acropora cervicornis</name>
    <name type="common">Staghorn coral</name>
    <dbReference type="NCBI Taxonomy" id="6130"/>
    <lineage>
        <taxon>Eukaryota</taxon>
        <taxon>Metazoa</taxon>
        <taxon>Cnidaria</taxon>
        <taxon>Anthozoa</taxon>
        <taxon>Hexacorallia</taxon>
        <taxon>Scleractinia</taxon>
        <taxon>Astrocoeniina</taxon>
        <taxon>Acroporidae</taxon>
        <taxon>Acropora</taxon>
    </lineage>
</organism>
<reference evidence="1" key="1">
    <citation type="journal article" date="2023" name="G3 (Bethesda)">
        <title>Whole genome assembly and annotation of the endangered Caribbean coral Acropora cervicornis.</title>
        <authorList>
            <person name="Selwyn J.D."/>
            <person name="Vollmer S.V."/>
        </authorList>
    </citation>
    <scope>NUCLEOTIDE SEQUENCE</scope>
    <source>
        <strain evidence="1">K2</strain>
    </source>
</reference>
<proteinExistence type="predicted"/>